<evidence type="ECO:0000313" key="3">
    <source>
        <dbReference type="Proteomes" id="UP000314294"/>
    </source>
</evidence>
<dbReference type="EMBL" id="SRLO01000016">
    <property type="protein sequence ID" value="TNN86270.1"/>
    <property type="molecule type" value="Genomic_DNA"/>
</dbReference>
<evidence type="ECO:0000313" key="2">
    <source>
        <dbReference type="EMBL" id="TNN86270.1"/>
    </source>
</evidence>
<dbReference type="Proteomes" id="UP000314294">
    <property type="component" value="Unassembled WGS sequence"/>
</dbReference>
<keyword evidence="1" id="KW-0812">Transmembrane</keyword>
<keyword evidence="1" id="KW-0472">Membrane</keyword>
<reference evidence="2 3" key="1">
    <citation type="submission" date="2019-03" db="EMBL/GenBank/DDBJ databases">
        <title>First draft genome of Liparis tanakae, snailfish: a comprehensive survey of snailfish specific genes.</title>
        <authorList>
            <person name="Kim W."/>
            <person name="Song I."/>
            <person name="Jeong J.-H."/>
            <person name="Kim D."/>
            <person name="Kim S."/>
            <person name="Ryu S."/>
            <person name="Song J.Y."/>
            <person name="Lee S.K."/>
        </authorList>
    </citation>
    <scope>NUCLEOTIDE SEQUENCE [LARGE SCALE GENOMIC DNA]</scope>
    <source>
        <tissue evidence="2">Muscle</tissue>
    </source>
</reference>
<dbReference type="AlphaFoldDB" id="A0A4Z2J849"/>
<feature type="transmembrane region" description="Helical" evidence="1">
    <location>
        <begin position="21"/>
        <end position="38"/>
    </location>
</feature>
<organism evidence="2 3">
    <name type="scientific">Liparis tanakae</name>
    <name type="common">Tanaka's snailfish</name>
    <dbReference type="NCBI Taxonomy" id="230148"/>
    <lineage>
        <taxon>Eukaryota</taxon>
        <taxon>Metazoa</taxon>
        <taxon>Chordata</taxon>
        <taxon>Craniata</taxon>
        <taxon>Vertebrata</taxon>
        <taxon>Euteleostomi</taxon>
        <taxon>Actinopterygii</taxon>
        <taxon>Neopterygii</taxon>
        <taxon>Teleostei</taxon>
        <taxon>Neoteleostei</taxon>
        <taxon>Acanthomorphata</taxon>
        <taxon>Eupercaria</taxon>
        <taxon>Perciformes</taxon>
        <taxon>Cottioidei</taxon>
        <taxon>Cottales</taxon>
        <taxon>Liparidae</taxon>
        <taxon>Liparis</taxon>
    </lineage>
</organism>
<keyword evidence="1" id="KW-1133">Transmembrane helix</keyword>
<sequence>MPMLRQAEDSLQQPQRTMLRLVVLMLLPLPRLLLIQSARTALNRLPSPCFHQSRSPVFSTAGILLQSSPFFNLSNVLLLLLCLLLRMSSLLAAFLPQEPPLRLAQVTCLLLPSSCSLASFILPATSEDWITWQGLREQLKST</sequence>
<proteinExistence type="predicted"/>
<gene>
    <name evidence="2" type="ORF">EYF80_003355</name>
</gene>
<accession>A0A4Z2J849</accession>
<evidence type="ECO:0000256" key="1">
    <source>
        <dbReference type="SAM" id="Phobius"/>
    </source>
</evidence>
<protein>
    <submittedName>
        <fullName evidence="2">Uncharacterized protein</fullName>
    </submittedName>
</protein>
<keyword evidence="3" id="KW-1185">Reference proteome</keyword>
<name>A0A4Z2J849_9TELE</name>
<comment type="caution">
    <text evidence="2">The sequence shown here is derived from an EMBL/GenBank/DDBJ whole genome shotgun (WGS) entry which is preliminary data.</text>
</comment>